<dbReference type="InterPro" id="IPR013425">
    <property type="entry name" value="Autotrns_rpt"/>
</dbReference>
<dbReference type="KEGG" id="lpav:PLANPX_1548"/>
<sequence length="998" mass="100216">MRLLLPQLIAARLRSLRGSLQTRRTLAPSASCVYRQRLLQNIQNNAIKRLPQSSTIERDDTSMRKLISRATLLSLIGATAVGSIDERQAAAQQLIPTSGTVAWNDDANWGQPFPNCAGTTAIVSAPTGHLIVDLGQPITLDTLTINKGTAATNNFDTTVRGSATNTLTFTGAALISNEYTAEGTGWSYIDAPVIFNSTLTITQKDDEAIRFYQPLSGAGGLLVNRTTSGEGTVRFVAANSYAGPTVIAGNGAQTFAVVRLEHAGSIPGGIDATGGTSNITLKDSAILGLNGSDFKRTFGAGPDQIQFSGGQNGFAAFTTDRAVNIGGNLQEVNWGTAGLGTFVLGAVNATATVDFQNPLNLGSSNRSIRLNDGGAAVDGRISGVISATGTGTFTKLGAGTLALAAANTYAGNTIINNGGLRLEKANAIPATSNLTISGNGHLQLAVSDYAANLGTGAGQVQFTTGGGGFSASNGTWKVTLNGGAGLTWGAGNFIAAGNNFILSDDSSADGTVDFTNPINLAGAARTVATRAGAADIDARLSGVISGAGSGSSFVKNQQGTLELSAANTYEGPTQIANGVLLLTNQNSIPGGVTGGNIANINLSGNNGVVALGANDFTSGIGTGAGQVQFGSGVNVGFAAFGATRNVNLGGASQQVVWSGGFISGKFLVGTAGADATVVFQNPIDLNGGARSFLARNGNAPIAGEISNVISGASGSVVKEGNGHLAFTAANTYDGGTSIIAGRLYANNTTGSAVGSGDVTVSGTGTLAGTGFVGTAGDASNVAVQTGGHINPGVAIGQLTVSGNVTFATGSFFDVDLDGGGFDKLTVNGATSLEGTLNVVVPTGFTATPGTTYSILSSTGGVSGQFAAITTNGTNAWTAQYDANGVTLVAGALPSNYAADFDLDGDVDSDDLTRWKTNYGLASGGTKATGDANGDGIVDGADFLSWQREFGGGVTPPASPATAAVPEPASGAIGLAAVLGALPLIRKFRRPRSLRQGEQ</sequence>
<dbReference type="InterPro" id="IPR018247">
    <property type="entry name" value="EF_Hand_1_Ca_BS"/>
</dbReference>
<dbReference type="GO" id="GO:0000272">
    <property type="term" value="P:polysaccharide catabolic process"/>
    <property type="evidence" value="ECO:0007669"/>
    <property type="project" value="InterPro"/>
</dbReference>
<keyword evidence="1" id="KW-0732">Signal</keyword>
<dbReference type="AlphaFoldDB" id="A0A5K7XC68"/>
<dbReference type="Gene3D" id="1.10.1330.10">
    <property type="entry name" value="Dockerin domain"/>
    <property type="match status" value="1"/>
</dbReference>
<evidence type="ECO:0008006" key="4">
    <source>
        <dbReference type="Google" id="ProtNLM"/>
    </source>
</evidence>
<evidence type="ECO:0000313" key="3">
    <source>
        <dbReference type="Proteomes" id="UP000326837"/>
    </source>
</evidence>
<dbReference type="EMBL" id="AP021861">
    <property type="protein sequence ID" value="BBO31936.1"/>
    <property type="molecule type" value="Genomic_DNA"/>
</dbReference>
<dbReference type="InterPro" id="IPR011050">
    <property type="entry name" value="Pectin_lyase_fold/virulence"/>
</dbReference>
<proteinExistence type="predicted"/>
<organism evidence="2 3">
    <name type="scientific">Lacipirellula parvula</name>
    <dbReference type="NCBI Taxonomy" id="2650471"/>
    <lineage>
        <taxon>Bacteria</taxon>
        <taxon>Pseudomonadati</taxon>
        <taxon>Planctomycetota</taxon>
        <taxon>Planctomycetia</taxon>
        <taxon>Pirellulales</taxon>
        <taxon>Lacipirellulaceae</taxon>
        <taxon>Lacipirellula</taxon>
    </lineage>
</organism>
<evidence type="ECO:0000313" key="2">
    <source>
        <dbReference type="EMBL" id="BBO31936.1"/>
    </source>
</evidence>
<dbReference type="NCBIfam" id="TIGR02601">
    <property type="entry name" value="autotrns_rpt"/>
    <property type="match status" value="3"/>
</dbReference>
<name>A0A5K7XC68_9BACT</name>
<dbReference type="SUPFAM" id="SSF51126">
    <property type="entry name" value="Pectin lyase-like"/>
    <property type="match status" value="1"/>
</dbReference>
<dbReference type="Pfam" id="PF12951">
    <property type="entry name" value="PATR"/>
    <property type="match status" value="4"/>
</dbReference>
<gene>
    <name evidence="2" type="ORF">PLANPX_1548</name>
</gene>
<accession>A0A5K7XC68</accession>
<reference evidence="3" key="1">
    <citation type="submission" date="2019-10" db="EMBL/GenBank/DDBJ databases">
        <title>Lacipirellula parvula gen. nov., sp. nov., representing a lineage of planctomycetes widespread in freshwater anoxic habitats, and description of the family Lacipirellulaceae.</title>
        <authorList>
            <person name="Dedysh S.N."/>
            <person name="Kulichevskaya I.S."/>
            <person name="Beletsky A.V."/>
            <person name="Rakitin A.L."/>
            <person name="Mardanov A.V."/>
            <person name="Ivanova A.A."/>
            <person name="Saltykova V.X."/>
            <person name="Rijpstra W.I.C."/>
            <person name="Sinninghe Damste J.S."/>
            <person name="Ravin N.V."/>
        </authorList>
    </citation>
    <scope>NUCLEOTIDE SEQUENCE [LARGE SCALE GENOMIC DNA]</scope>
    <source>
        <strain evidence="3">PX69</strain>
    </source>
</reference>
<protein>
    <recommendedName>
        <fullName evidence="4">PEP-CTERM protein-sorting domain-containing protein</fullName>
    </recommendedName>
</protein>
<keyword evidence="3" id="KW-1185">Reference proteome</keyword>
<evidence type="ECO:0000256" key="1">
    <source>
        <dbReference type="ARBA" id="ARBA00022729"/>
    </source>
</evidence>
<dbReference type="InterPro" id="IPR036439">
    <property type="entry name" value="Dockerin_dom_sf"/>
</dbReference>
<dbReference type="Proteomes" id="UP000326837">
    <property type="component" value="Chromosome"/>
</dbReference>
<dbReference type="PROSITE" id="PS00018">
    <property type="entry name" value="EF_HAND_1"/>
    <property type="match status" value="1"/>
</dbReference>